<dbReference type="EMBL" id="CM042009">
    <property type="protein sequence ID" value="KAI3792850.1"/>
    <property type="molecule type" value="Genomic_DNA"/>
</dbReference>
<keyword evidence="2" id="KW-1185">Reference proteome</keyword>
<accession>A0ACB9HC48</accession>
<dbReference type="Proteomes" id="UP001055811">
    <property type="component" value="Linkage Group LG01"/>
</dbReference>
<proteinExistence type="predicted"/>
<evidence type="ECO:0000313" key="1">
    <source>
        <dbReference type="EMBL" id="KAI3792850.1"/>
    </source>
</evidence>
<reference evidence="2" key="1">
    <citation type="journal article" date="2022" name="Mol. Ecol. Resour.">
        <title>The genomes of chicory, endive, great burdock and yacon provide insights into Asteraceae palaeo-polyploidization history and plant inulin production.</title>
        <authorList>
            <person name="Fan W."/>
            <person name="Wang S."/>
            <person name="Wang H."/>
            <person name="Wang A."/>
            <person name="Jiang F."/>
            <person name="Liu H."/>
            <person name="Zhao H."/>
            <person name="Xu D."/>
            <person name="Zhang Y."/>
        </authorList>
    </citation>
    <scope>NUCLEOTIDE SEQUENCE [LARGE SCALE GENOMIC DNA]</scope>
    <source>
        <strain evidence="2">cv. Punajuju</strain>
    </source>
</reference>
<reference evidence="1 2" key="2">
    <citation type="journal article" date="2022" name="Mol. Ecol. Resour.">
        <title>The genomes of chicory, endive, great burdock and yacon provide insights into Asteraceae paleo-polyploidization history and plant inulin production.</title>
        <authorList>
            <person name="Fan W."/>
            <person name="Wang S."/>
            <person name="Wang H."/>
            <person name="Wang A."/>
            <person name="Jiang F."/>
            <person name="Liu H."/>
            <person name="Zhao H."/>
            <person name="Xu D."/>
            <person name="Zhang Y."/>
        </authorList>
    </citation>
    <scope>NUCLEOTIDE SEQUENCE [LARGE SCALE GENOMIC DNA]</scope>
    <source>
        <strain evidence="2">cv. Punajuju</strain>
        <tissue evidence="1">Leaves</tissue>
    </source>
</reference>
<organism evidence="1 2">
    <name type="scientific">Cichorium intybus</name>
    <name type="common">Chicory</name>
    <dbReference type="NCBI Taxonomy" id="13427"/>
    <lineage>
        <taxon>Eukaryota</taxon>
        <taxon>Viridiplantae</taxon>
        <taxon>Streptophyta</taxon>
        <taxon>Embryophyta</taxon>
        <taxon>Tracheophyta</taxon>
        <taxon>Spermatophyta</taxon>
        <taxon>Magnoliopsida</taxon>
        <taxon>eudicotyledons</taxon>
        <taxon>Gunneridae</taxon>
        <taxon>Pentapetalae</taxon>
        <taxon>asterids</taxon>
        <taxon>campanulids</taxon>
        <taxon>Asterales</taxon>
        <taxon>Asteraceae</taxon>
        <taxon>Cichorioideae</taxon>
        <taxon>Cichorieae</taxon>
        <taxon>Cichoriinae</taxon>
        <taxon>Cichorium</taxon>
    </lineage>
</organism>
<protein>
    <submittedName>
        <fullName evidence="1">Uncharacterized protein</fullName>
    </submittedName>
</protein>
<sequence>MRENDLESREFEMRRWRIGFQRRYCGLRRTVRTSGRLRERKETEEKTEVLRRTFMATRAKQSKGFERGSIDYLPRLPHALQVTTTLVVPSLYPFQLVSLQN</sequence>
<gene>
    <name evidence="1" type="ORF">L2E82_06741</name>
</gene>
<comment type="caution">
    <text evidence="1">The sequence shown here is derived from an EMBL/GenBank/DDBJ whole genome shotgun (WGS) entry which is preliminary data.</text>
</comment>
<name>A0ACB9HC48_CICIN</name>
<evidence type="ECO:0000313" key="2">
    <source>
        <dbReference type="Proteomes" id="UP001055811"/>
    </source>
</evidence>